<accession>A0AAE0FLR3</accession>
<sequence length="271" mass="30035">MEAMGTKTILLSGSASLKSRCRHMCSLPVKKYPPTVQRSSSPPAVFKSSGVRLGRTSFSGSALEGGVSNGIRCTAIWLDNVAEVECNIPAAEAYDLWDDTELIPTWMNWVNSVKVIESKPRKVSEWTLSTNQFGRDWQFSWEATNLTPLKNQKIHWRAEKGVPNRGAIRFFPRKDKTKCAVQLTISYEVPEALVPFGNALTPLVEGILNEGKVDSCVKFLVVTSLAAEPFTTLTGYCIVGGLWLVSVGLAFKSKDMKRFSKFAEKQYSAKE</sequence>
<dbReference type="InterPro" id="IPR023393">
    <property type="entry name" value="START-like_dom_sf"/>
</dbReference>
<reference evidence="3 4" key="1">
    <citation type="journal article" date="2015" name="Genome Biol. Evol.">
        <title>Comparative Genomics of a Bacterivorous Green Alga Reveals Evolutionary Causalities and Consequences of Phago-Mixotrophic Mode of Nutrition.</title>
        <authorList>
            <person name="Burns J.A."/>
            <person name="Paasch A."/>
            <person name="Narechania A."/>
            <person name="Kim E."/>
        </authorList>
    </citation>
    <scope>NUCLEOTIDE SEQUENCE [LARGE SCALE GENOMIC DNA]</scope>
    <source>
        <strain evidence="3 4">PLY_AMNH</strain>
    </source>
</reference>
<proteinExistence type="predicted"/>
<evidence type="ECO:0000313" key="3">
    <source>
        <dbReference type="EMBL" id="KAK3262064.1"/>
    </source>
</evidence>
<dbReference type="EMBL" id="LGRX02016483">
    <property type="protein sequence ID" value="KAK3262064.1"/>
    <property type="molecule type" value="Genomic_DNA"/>
</dbReference>
<keyword evidence="1" id="KW-1133">Transmembrane helix</keyword>
<feature type="transmembrane region" description="Helical" evidence="1">
    <location>
        <begin position="233"/>
        <end position="251"/>
    </location>
</feature>
<dbReference type="Pfam" id="PF03364">
    <property type="entry name" value="Polyketide_cyc"/>
    <property type="match status" value="1"/>
</dbReference>
<protein>
    <recommendedName>
        <fullName evidence="2">Coenzyme Q-binding protein COQ10 START domain-containing protein</fullName>
    </recommendedName>
</protein>
<evidence type="ECO:0000259" key="2">
    <source>
        <dbReference type="Pfam" id="PF03364"/>
    </source>
</evidence>
<dbReference type="Gene3D" id="3.30.530.20">
    <property type="match status" value="1"/>
</dbReference>
<dbReference type="InterPro" id="IPR005031">
    <property type="entry name" value="COQ10_START"/>
</dbReference>
<name>A0AAE0FLR3_9CHLO</name>
<gene>
    <name evidence="3" type="ORF">CYMTET_29062</name>
</gene>
<dbReference type="PANTHER" id="PTHR33824">
    <property type="entry name" value="POLYKETIDE CYCLASE/DEHYDRASE AND LIPID TRANSPORT SUPERFAMILY PROTEIN"/>
    <property type="match status" value="1"/>
</dbReference>
<dbReference type="AlphaFoldDB" id="A0AAE0FLR3"/>
<keyword evidence="1" id="KW-0472">Membrane</keyword>
<dbReference type="InterPro" id="IPR047137">
    <property type="entry name" value="ORF3"/>
</dbReference>
<evidence type="ECO:0000313" key="4">
    <source>
        <dbReference type="Proteomes" id="UP001190700"/>
    </source>
</evidence>
<evidence type="ECO:0000256" key="1">
    <source>
        <dbReference type="SAM" id="Phobius"/>
    </source>
</evidence>
<feature type="domain" description="Coenzyme Q-binding protein COQ10 START" evidence="2">
    <location>
        <begin position="87"/>
        <end position="199"/>
    </location>
</feature>
<comment type="caution">
    <text evidence="3">The sequence shown here is derived from an EMBL/GenBank/DDBJ whole genome shotgun (WGS) entry which is preliminary data.</text>
</comment>
<dbReference type="Proteomes" id="UP001190700">
    <property type="component" value="Unassembled WGS sequence"/>
</dbReference>
<keyword evidence="1" id="KW-0812">Transmembrane</keyword>
<organism evidence="3 4">
    <name type="scientific">Cymbomonas tetramitiformis</name>
    <dbReference type="NCBI Taxonomy" id="36881"/>
    <lineage>
        <taxon>Eukaryota</taxon>
        <taxon>Viridiplantae</taxon>
        <taxon>Chlorophyta</taxon>
        <taxon>Pyramimonadophyceae</taxon>
        <taxon>Pyramimonadales</taxon>
        <taxon>Pyramimonadaceae</taxon>
        <taxon>Cymbomonas</taxon>
    </lineage>
</organism>
<keyword evidence="4" id="KW-1185">Reference proteome</keyword>
<dbReference type="PANTHER" id="PTHR33824:SF7">
    <property type="entry name" value="POLYKETIDE CYCLASE_DEHYDRASE AND LIPID TRANSPORT SUPERFAMILY PROTEIN"/>
    <property type="match status" value="1"/>
</dbReference>
<dbReference type="SUPFAM" id="SSF55961">
    <property type="entry name" value="Bet v1-like"/>
    <property type="match status" value="1"/>
</dbReference>